<dbReference type="GO" id="GO:0070497">
    <property type="term" value="F:6-carboxytetrahydropterin synthase activity"/>
    <property type="evidence" value="ECO:0007669"/>
    <property type="project" value="UniProtKB-EC"/>
</dbReference>
<organism evidence="11 12">
    <name type="scientific">Jeotgalicoccus meleagridis</name>
    <dbReference type="NCBI Taxonomy" id="2759181"/>
    <lineage>
        <taxon>Bacteria</taxon>
        <taxon>Bacillati</taxon>
        <taxon>Bacillota</taxon>
        <taxon>Bacilli</taxon>
        <taxon>Bacillales</taxon>
        <taxon>Staphylococcaceae</taxon>
        <taxon>Jeotgalicoccus</taxon>
    </lineage>
</organism>
<evidence type="ECO:0000313" key="11">
    <source>
        <dbReference type="EMBL" id="CAD2071359.1"/>
    </source>
</evidence>
<dbReference type="Proteomes" id="UP000589351">
    <property type="component" value="Unassembled WGS sequence"/>
</dbReference>
<keyword evidence="6" id="KW-0479">Metal-binding</keyword>
<dbReference type="PANTHER" id="PTHR12589:SF7">
    <property type="entry name" value="6-PYRUVOYL TETRAHYDROBIOPTERIN SYNTHASE"/>
    <property type="match status" value="1"/>
</dbReference>
<evidence type="ECO:0000313" key="12">
    <source>
        <dbReference type="Proteomes" id="UP000589351"/>
    </source>
</evidence>
<dbReference type="PANTHER" id="PTHR12589">
    <property type="entry name" value="PYRUVOYL TETRAHYDROBIOPTERIN SYNTHASE"/>
    <property type="match status" value="1"/>
</dbReference>
<dbReference type="InterPro" id="IPR038418">
    <property type="entry name" value="6-PTP_synth/QueD_sf"/>
</dbReference>
<evidence type="ECO:0000256" key="3">
    <source>
        <dbReference type="ARBA" id="ARBA00008900"/>
    </source>
</evidence>
<comment type="catalytic activity">
    <reaction evidence="10">
        <text>7,8-dihydroneopterin 3'-triphosphate + H2O = 6-carboxy-5,6,7,8-tetrahydropterin + triphosphate + acetaldehyde + 2 H(+)</text>
        <dbReference type="Rhea" id="RHEA:27966"/>
        <dbReference type="ChEBI" id="CHEBI:15343"/>
        <dbReference type="ChEBI" id="CHEBI:15377"/>
        <dbReference type="ChEBI" id="CHEBI:15378"/>
        <dbReference type="ChEBI" id="CHEBI:18036"/>
        <dbReference type="ChEBI" id="CHEBI:58462"/>
        <dbReference type="ChEBI" id="CHEBI:61032"/>
        <dbReference type="EC" id="4.1.2.50"/>
    </reaction>
</comment>
<comment type="cofactor">
    <cofactor evidence="1">
        <name>Zn(2+)</name>
        <dbReference type="ChEBI" id="CHEBI:29105"/>
    </cofactor>
</comment>
<keyword evidence="7" id="KW-0862">Zinc</keyword>
<reference evidence="11 12" key="1">
    <citation type="submission" date="2020-07" db="EMBL/GenBank/DDBJ databases">
        <authorList>
            <person name="Criscuolo A."/>
        </authorList>
    </citation>
    <scope>NUCLEOTIDE SEQUENCE [LARGE SCALE GENOMIC DNA]</scope>
    <source>
        <strain evidence="11">CIP111649</strain>
    </source>
</reference>
<dbReference type="GO" id="GO:0046872">
    <property type="term" value="F:metal ion binding"/>
    <property type="evidence" value="ECO:0007669"/>
    <property type="project" value="UniProtKB-KW"/>
</dbReference>
<dbReference type="InterPro" id="IPR007115">
    <property type="entry name" value="6-PTP_synth/QueD"/>
</dbReference>
<gene>
    <name evidence="11" type="ORF">JEODO184_00215</name>
</gene>
<keyword evidence="8" id="KW-0456">Lyase</keyword>
<proteinExistence type="inferred from homology"/>
<accession>A0A6V7R1Z5</accession>
<evidence type="ECO:0000256" key="8">
    <source>
        <dbReference type="ARBA" id="ARBA00023239"/>
    </source>
</evidence>
<comment type="similarity">
    <text evidence="3">Belongs to the PTPS family. QueD subfamily.</text>
</comment>
<dbReference type="EMBL" id="CAJEWD010000003">
    <property type="protein sequence ID" value="CAD2071359.1"/>
    <property type="molecule type" value="Genomic_DNA"/>
</dbReference>
<name>A0A6V7R1Z5_9STAP</name>
<dbReference type="EC" id="4.1.2.50" evidence="4"/>
<evidence type="ECO:0000256" key="9">
    <source>
        <dbReference type="ARBA" id="ARBA00031449"/>
    </source>
</evidence>
<dbReference type="Pfam" id="PF01242">
    <property type="entry name" value="PTPS"/>
    <property type="match status" value="1"/>
</dbReference>
<comment type="caution">
    <text evidence="11">The sequence shown here is derived from an EMBL/GenBank/DDBJ whole genome shotgun (WGS) entry which is preliminary data.</text>
</comment>
<dbReference type="SUPFAM" id="SSF55620">
    <property type="entry name" value="Tetrahydrobiopterin biosynthesis enzymes-like"/>
    <property type="match status" value="1"/>
</dbReference>
<evidence type="ECO:0000256" key="7">
    <source>
        <dbReference type="ARBA" id="ARBA00022833"/>
    </source>
</evidence>
<keyword evidence="12" id="KW-1185">Reference proteome</keyword>
<dbReference type="AlphaFoldDB" id="A0A6V7R1Z5"/>
<evidence type="ECO:0000256" key="2">
    <source>
        <dbReference type="ARBA" id="ARBA00005061"/>
    </source>
</evidence>
<evidence type="ECO:0000256" key="4">
    <source>
        <dbReference type="ARBA" id="ARBA00012982"/>
    </source>
</evidence>
<evidence type="ECO:0000256" key="10">
    <source>
        <dbReference type="ARBA" id="ARBA00048807"/>
    </source>
</evidence>
<dbReference type="Gene3D" id="3.30.479.10">
    <property type="entry name" value="6-pyruvoyl tetrahydropterin synthase/QueD"/>
    <property type="match status" value="1"/>
</dbReference>
<evidence type="ECO:0000256" key="6">
    <source>
        <dbReference type="ARBA" id="ARBA00022723"/>
    </source>
</evidence>
<dbReference type="UniPathway" id="UPA00391"/>
<comment type="pathway">
    <text evidence="2">Purine metabolism; 7-cyano-7-deazaguanine biosynthesis.</text>
</comment>
<evidence type="ECO:0000256" key="5">
    <source>
        <dbReference type="ARBA" id="ARBA00018141"/>
    </source>
</evidence>
<protein>
    <recommendedName>
        <fullName evidence="5">6-carboxy-5,6,7,8-tetrahydropterin synthase</fullName>
        <ecNumber evidence="4">4.1.2.50</ecNumber>
    </recommendedName>
    <alternativeName>
        <fullName evidence="9">Queuosine biosynthesis protein QueD</fullName>
    </alternativeName>
</protein>
<sequence>MSVLDNIEAPHKFKYRGGQVQFHLHYTFKCNNRVFFSKTSHKDLIDHEYKLRVDVNSTINDRGLGSDFMDIDKMYKEKIAVYLDNQILNETLTNMNTTAENIAYWILDQFSEHLEAEDEVVSVTLYESPKHGLTVYK</sequence>
<evidence type="ECO:0000256" key="1">
    <source>
        <dbReference type="ARBA" id="ARBA00001947"/>
    </source>
</evidence>
<dbReference type="RefSeq" id="WP_185124781.1">
    <property type="nucleotide sequence ID" value="NZ_CAJEWD010000003.1"/>
</dbReference>